<evidence type="ECO:0000313" key="2">
    <source>
        <dbReference type="Proteomes" id="UP000191931"/>
    </source>
</evidence>
<dbReference type="Pfam" id="PF14907">
    <property type="entry name" value="NTP_transf_5"/>
    <property type="match status" value="1"/>
</dbReference>
<dbReference type="AlphaFoldDB" id="A0A1W1HHN3"/>
<sequence>MPSAMNYKQDNKNISLKKIVSLPPGSPEKLFSLRVIRHFIKKDNSSLPIPENILWKKLNPWIVTCNMQSIFHSVLSKVELPKDINEQWRAFSINIWHKHEQFSSATTKLFSIFKQHNIDAIVLRGLSISTWLYDNPTLRPMGDVDILIRKDDRLLLLEAFKQNGYIPHKILRSQIVYKIDNTLFEIHWSFFTPKRYQNHRHLFDEWFLSTKHITKGQGFFNILSPEYQCLDLITHGFVHHGFDRPLQLIDLGLLMTNKSLNWHIIKNWCKKASMSSITGFSLWYVNRLFELGMDEKIAPFFDKSFNCNDKVYYAYQDLIFGPDPLSSYLLRKKHLLQVTEDLSTCLKQGVSFLNVKELLTLKKALANRGYLIRKSP</sequence>
<proteinExistence type="predicted"/>
<dbReference type="STRING" id="1246637.MTBBW1_50058"/>
<evidence type="ECO:0008006" key="3">
    <source>
        <dbReference type="Google" id="ProtNLM"/>
    </source>
</evidence>
<dbReference type="EMBL" id="FWEV01000292">
    <property type="protein sequence ID" value="SLM31935.1"/>
    <property type="molecule type" value="Genomic_DNA"/>
</dbReference>
<evidence type="ECO:0000313" key="1">
    <source>
        <dbReference type="EMBL" id="SLM31935.1"/>
    </source>
</evidence>
<dbReference type="Gene3D" id="3.30.460.40">
    <property type="match status" value="1"/>
</dbReference>
<protein>
    <recommendedName>
        <fullName evidence="3">Nucleotidyltransferase family protein</fullName>
    </recommendedName>
</protein>
<keyword evidence="2" id="KW-1185">Reference proteome</keyword>
<dbReference type="RefSeq" id="WP_080797869.1">
    <property type="nucleotide sequence ID" value="NZ_LT828540.1"/>
</dbReference>
<name>A0A1W1HHN3_9BACT</name>
<dbReference type="Proteomes" id="UP000191931">
    <property type="component" value="Unassembled WGS sequence"/>
</dbReference>
<accession>A0A1W1HHN3</accession>
<dbReference type="InterPro" id="IPR039498">
    <property type="entry name" value="NTP_transf_5"/>
</dbReference>
<organism evidence="1 2">
    <name type="scientific">Desulfamplus magnetovallimortis</name>
    <dbReference type="NCBI Taxonomy" id="1246637"/>
    <lineage>
        <taxon>Bacteria</taxon>
        <taxon>Pseudomonadati</taxon>
        <taxon>Thermodesulfobacteriota</taxon>
        <taxon>Desulfobacteria</taxon>
        <taxon>Desulfobacterales</taxon>
        <taxon>Desulfobacteraceae</taxon>
        <taxon>Desulfamplus</taxon>
    </lineage>
</organism>
<reference evidence="1 2" key="1">
    <citation type="submission" date="2017-03" db="EMBL/GenBank/DDBJ databases">
        <authorList>
            <person name="Afonso C.L."/>
            <person name="Miller P.J."/>
            <person name="Scott M.A."/>
            <person name="Spackman E."/>
            <person name="Goraichik I."/>
            <person name="Dimitrov K.M."/>
            <person name="Suarez D.L."/>
            <person name="Swayne D.E."/>
        </authorList>
    </citation>
    <scope>NUCLEOTIDE SEQUENCE [LARGE SCALE GENOMIC DNA]</scope>
    <source>
        <strain evidence="1">PRJEB14757</strain>
    </source>
</reference>
<gene>
    <name evidence="1" type="ORF">MTBBW1_50058</name>
</gene>